<dbReference type="EMBL" id="AAXD02000074">
    <property type="protein sequence ID" value="EDN82287.1"/>
    <property type="molecule type" value="Genomic_DNA"/>
</dbReference>
<gene>
    <name evidence="1" type="ORF">BIFADO_02417</name>
</gene>
<proteinExistence type="predicted"/>
<comment type="caution">
    <text evidence="1">The sequence shown here is derived from an EMBL/GenBank/DDBJ whole genome shotgun (WGS) entry which is preliminary data.</text>
</comment>
<evidence type="ECO:0000313" key="1">
    <source>
        <dbReference type="EMBL" id="EDN82287.1"/>
    </source>
</evidence>
<dbReference type="Proteomes" id="UP000003773">
    <property type="component" value="Unassembled WGS sequence"/>
</dbReference>
<accession>A7A972</accession>
<organism evidence="1 2">
    <name type="scientific">Bifidobacterium adolescentis L2-32</name>
    <dbReference type="NCBI Taxonomy" id="411481"/>
    <lineage>
        <taxon>Bacteria</taxon>
        <taxon>Bacillati</taxon>
        <taxon>Actinomycetota</taxon>
        <taxon>Actinomycetes</taxon>
        <taxon>Bifidobacteriales</taxon>
        <taxon>Bifidobacteriaceae</taxon>
        <taxon>Bifidobacterium</taxon>
    </lineage>
</organism>
<name>A7A972_BIFAD</name>
<protein>
    <submittedName>
        <fullName evidence="1">Uncharacterized protein</fullName>
    </submittedName>
</protein>
<evidence type="ECO:0000313" key="2">
    <source>
        <dbReference type="Proteomes" id="UP000003773"/>
    </source>
</evidence>
<dbReference type="AlphaFoldDB" id="A7A972"/>
<reference evidence="1 2" key="1">
    <citation type="submission" date="2007-04" db="EMBL/GenBank/DDBJ databases">
        <authorList>
            <person name="Fulton L."/>
            <person name="Clifton S."/>
            <person name="Fulton B."/>
            <person name="Xu J."/>
            <person name="Minx P."/>
            <person name="Pepin K.H."/>
            <person name="Johnson M."/>
            <person name="Thiruvilangam P."/>
            <person name="Bhonagiri V."/>
            <person name="Nash W.E."/>
            <person name="Mardis E.R."/>
            <person name="Wilson R.K."/>
        </authorList>
    </citation>
    <scope>NUCLEOTIDE SEQUENCE [LARGE SCALE GENOMIC DNA]</scope>
    <source>
        <strain evidence="1 2">L2-32</strain>
    </source>
</reference>
<sequence length="38" mass="4710">MFLLPDQQLRRADRVMRQRLVPYVHETLSHCQLRAFRQ</sequence>
<dbReference type="HOGENOM" id="CLU_3325065_0_0_11"/>
<reference evidence="1 2" key="2">
    <citation type="submission" date="2007-05" db="EMBL/GenBank/DDBJ databases">
        <title>Draft genome sequence of Bifidobacterium adolescentis (L2-32).</title>
        <authorList>
            <person name="Sudarsanam P."/>
            <person name="Ley R."/>
            <person name="Guruge J."/>
            <person name="Turnbaugh P.J."/>
            <person name="Mahowald M."/>
            <person name="Liep D."/>
            <person name="Gordon J."/>
        </authorList>
    </citation>
    <scope>NUCLEOTIDE SEQUENCE [LARGE SCALE GENOMIC DNA]</scope>
    <source>
        <strain evidence="1 2">L2-32</strain>
    </source>
</reference>